<keyword evidence="1" id="KW-0378">Hydrolase</keyword>
<keyword evidence="3" id="KW-0808">Transferase</keyword>
<organism evidence="3 4">
    <name type="scientific">Bacillus methanolicus (strain MGA3 / ATCC 53907)</name>
    <dbReference type="NCBI Taxonomy" id="796606"/>
    <lineage>
        <taxon>Bacteria</taxon>
        <taxon>Bacillati</taxon>
        <taxon>Bacillota</taxon>
        <taxon>Bacilli</taxon>
        <taxon>Bacillales</taxon>
        <taxon>Bacillaceae</taxon>
        <taxon>Bacillus</taxon>
    </lineage>
</organism>
<dbReference type="PROSITE" id="PS50263">
    <property type="entry name" value="CN_HYDROLASE"/>
    <property type="match status" value="2"/>
</dbReference>
<dbReference type="KEGG" id="bmet:BMMGA3_15285"/>
<dbReference type="SUPFAM" id="SSF56317">
    <property type="entry name" value="Carbon-nitrogen hydrolase"/>
    <property type="match status" value="2"/>
</dbReference>
<feature type="domain" description="CN hydrolase" evidence="2">
    <location>
        <begin position="287"/>
        <end position="535"/>
    </location>
</feature>
<dbReference type="InterPro" id="IPR036526">
    <property type="entry name" value="C-N_Hydrolase_sf"/>
</dbReference>
<dbReference type="InterPro" id="IPR050345">
    <property type="entry name" value="Aliph_Amidase/BUP"/>
</dbReference>
<name>I3EB62_BACMM</name>
<dbReference type="STRING" id="796606.BMMGA3_15285"/>
<evidence type="ECO:0000256" key="1">
    <source>
        <dbReference type="ARBA" id="ARBA00022801"/>
    </source>
</evidence>
<evidence type="ECO:0000313" key="4">
    <source>
        <dbReference type="Proteomes" id="UP000027602"/>
    </source>
</evidence>
<dbReference type="OrthoDB" id="9811121at2"/>
<proteinExistence type="predicted"/>
<accession>I3EB62</accession>
<keyword evidence="3" id="KW-0012">Acyltransferase</keyword>
<dbReference type="GO" id="GO:0016746">
    <property type="term" value="F:acyltransferase activity"/>
    <property type="evidence" value="ECO:0007669"/>
    <property type="project" value="UniProtKB-KW"/>
</dbReference>
<keyword evidence="3" id="KW-0449">Lipoprotein</keyword>
<keyword evidence="4" id="KW-1185">Reference proteome</keyword>
<sequence>MDRLESVKVAAVQFESRLGDLDGNRRRMLELAEEAAENGAKLIVFPEMATSGYIFENRHEIAPYVEPIPGPTTELFQAVAEKYSCYVVIGLPEVDPPTDIFYNSAVLIGPEGVVGRYRKTHLFAADPRWAREGNEGIPVFSTKIGRIAMLICMDAMYFEPARIAALKGADIIAFPTNWVGQSNNPPSKTWALRAKENGLCWVAANRWGQERGAQFTGGSAVIGPEGVVQDWKLSGDGIVYGEYQHDDDNRKERILEFRQPAAYQDLLLHPYLWKEGETRPTLPQVPFEVCVAQLSTRGTLEQWLSNVSKWLELESRKNEENVKHRLIILPEMDFTETEGTETGLEFYQNALHSFASKYGMYLVASVPQKIDGHRVPTAFLLGPEGCIGTYQQVHRDSFGRGGYGHSGFCTLVLPFARIGLLTGGDAEFPESYRILAKQGADLIAVSASGTETYQPWMQRIWAHENDVIMAVAEPCESGRSLLFLHRQLDCEGQPDREEALRGIFSPEMTSIARSRPFLRRLKNELYDLLVQNKTD</sequence>
<dbReference type="PANTHER" id="PTHR43674:SF2">
    <property type="entry name" value="BETA-UREIDOPROPIONASE"/>
    <property type="match status" value="1"/>
</dbReference>
<dbReference type="AlphaFoldDB" id="I3EB62"/>
<dbReference type="PANTHER" id="PTHR43674">
    <property type="entry name" value="NITRILASE C965.09-RELATED"/>
    <property type="match status" value="1"/>
</dbReference>
<reference evidence="3 4" key="1">
    <citation type="journal article" date="2015" name="BMC Genomics">
        <title>Transcriptome analysis of thermophilic methylotrophic Bacillus methanolicus MGA3 using RNA-sequencing provides detailed insights into its previously uncharted transcriptional landscape.</title>
        <authorList>
            <person name="Irla M."/>
            <person name="Neshat A."/>
            <person name="Brautaset T."/>
            <person name="Ruckert C."/>
            <person name="Kalinowski J."/>
            <person name="Wendisch V.F."/>
        </authorList>
    </citation>
    <scope>NUCLEOTIDE SEQUENCE [LARGE SCALE GENOMIC DNA]</scope>
    <source>
        <strain evidence="4">MGA3 / ATCC 53907</strain>
    </source>
</reference>
<dbReference type="GO" id="GO:0016811">
    <property type="term" value="F:hydrolase activity, acting on carbon-nitrogen (but not peptide) bonds, in linear amides"/>
    <property type="evidence" value="ECO:0007669"/>
    <property type="project" value="TreeGrafter"/>
</dbReference>
<dbReference type="Pfam" id="PF00795">
    <property type="entry name" value="CN_hydrolase"/>
    <property type="match status" value="2"/>
</dbReference>
<dbReference type="InterPro" id="IPR003010">
    <property type="entry name" value="C-N_Hydrolase"/>
</dbReference>
<dbReference type="Proteomes" id="UP000027602">
    <property type="component" value="Chromosome"/>
</dbReference>
<dbReference type="HOGENOM" id="CLU_033802_0_0_9"/>
<dbReference type="Gene3D" id="3.60.110.10">
    <property type="entry name" value="Carbon-nitrogen hydrolase"/>
    <property type="match status" value="2"/>
</dbReference>
<gene>
    <name evidence="3" type="ORF">BMMGA3_15285</name>
</gene>
<feature type="domain" description="CN hydrolase" evidence="2">
    <location>
        <begin position="7"/>
        <end position="245"/>
    </location>
</feature>
<dbReference type="RefSeq" id="WP_003346563.1">
    <property type="nucleotide sequence ID" value="NZ_ADWW01000001.1"/>
</dbReference>
<dbReference type="CDD" id="cd07197">
    <property type="entry name" value="nitrilase"/>
    <property type="match status" value="1"/>
</dbReference>
<evidence type="ECO:0000259" key="2">
    <source>
        <dbReference type="PROSITE" id="PS50263"/>
    </source>
</evidence>
<dbReference type="eggNOG" id="COG0388">
    <property type="taxonomic scope" value="Bacteria"/>
</dbReference>
<protein>
    <submittedName>
        <fullName evidence="3">Nitrilase/cyanide hydratase and apolipoprotein N-acyltransferase</fullName>
    </submittedName>
</protein>
<dbReference type="EMBL" id="CP007739">
    <property type="protein sequence ID" value="AIE61414.1"/>
    <property type="molecule type" value="Genomic_DNA"/>
</dbReference>
<evidence type="ECO:0000313" key="3">
    <source>
        <dbReference type="EMBL" id="AIE61414.1"/>
    </source>
</evidence>